<protein>
    <submittedName>
        <fullName evidence="1">Uncharacterized protein</fullName>
    </submittedName>
</protein>
<comment type="caution">
    <text evidence="1">The sequence shown here is derived from an EMBL/GenBank/DDBJ whole genome shotgun (WGS) entry which is preliminary data.</text>
</comment>
<dbReference type="EMBL" id="JADFTS010000004">
    <property type="protein sequence ID" value="KAF9610627.1"/>
    <property type="molecule type" value="Genomic_DNA"/>
</dbReference>
<gene>
    <name evidence="1" type="ORF">IFM89_023702</name>
</gene>
<evidence type="ECO:0000313" key="2">
    <source>
        <dbReference type="Proteomes" id="UP000631114"/>
    </source>
</evidence>
<sequence length="201" mass="22229">MATEINGENTEQLVEKNAADNEVLTTTEVLTDIGENVVVVIDSVEKAVSIGEVVENVVSVGEVVETVETFESTVVPFLTPTDMLFQILLPPIQQRNSMECTLPLVPIEVSIETSNAFAELDIEEDTVPATQPLLQEIGAVTEVWEASHYEILTCCEKLKKHGGLPVQRFLIDIRLENWANAYFCSARYGEMCSTLAEYFNA</sequence>
<keyword evidence="2" id="KW-1185">Reference proteome</keyword>
<name>A0A835LZD7_9MAGN</name>
<evidence type="ECO:0000313" key="1">
    <source>
        <dbReference type="EMBL" id="KAF9610627.1"/>
    </source>
</evidence>
<dbReference type="AlphaFoldDB" id="A0A835LZD7"/>
<dbReference type="Proteomes" id="UP000631114">
    <property type="component" value="Unassembled WGS sequence"/>
</dbReference>
<accession>A0A835LZD7</accession>
<organism evidence="1 2">
    <name type="scientific">Coptis chinensis</name>
    <dbReference type="NCBI Taxonomy" id="261450"/>
    <lineage>
        <taxon>Eukaryota</taxon>
        <taxon>Viridiplantae</taxon>
        <taxon>Streptophyta</taxon>
        <taxon>Embryophyta</taxon>
        <taxon>Tracheophyta</taxon>
        <taxon>Spermatophyta</taxon>
        <taxon>Magnoliopsida</taxon>
        <taxon>Ranunculales</taxon>
        <taxon>Ranunculaceae</taxon>
        <taxon>Coptidoideae</taxon>
        <taxon>Coptis</taxon>
    </lineage>
</organism>
<reference evidence="1 2" key="1">
    <citation type="submission" date="2020-10" db="EMBL/GenBank/DDBJ databases">
        <title>The Coptis chinensis genome and diversification of protoberbering-type alkaloids.</title>
        <authorList>
            <person name="Wang B."/>
            <person name="Shu S."/>
            <person name="Song C."/>
            <person name="Liu Y."/>
        </authorList>
    </citation>
    <scope>NUCLEOTIDE SEQUENCE [LARGE SCALE GENOMIC DNA]</scope>
    <source>
        <strain evidence="1">HL-2020</strain>
        <tissue evidence="1">Leaf</tissue>
    </source>
</reference>
<proteinExistence type="predicted"/>